<feature type="transmembrane region" description="Helical" evidence="5">
    <location>
        <begin position="38"/>
        <end position="57"/>
    </location>
</feature>
<dbReference type="RefSeq" id="WP_034524498.1">
    <property type="nucleotide sequence ID" value="NZ_CAMQWZ010000008.1"/>
</dbReference>
<dbReference type="GO" id="GO:0016874">
    <property type="term" value="F:ligase activity"/>
    <property type="evidence" value="ECO:0007669"/>
    <property type="project" value="UniProtKB-KW"/>
</dbReference>
<evidence type="ECO:0000256" key="4">
    <source>
        <dbReference type="ARBA" id="ARBA00023136"/>
    </source>
</evidence>
<keyword evidence="8" id="KW-1185">Reference proteome</keyword>
<dbReference type="Proteomes" id="UP000184192">
    <property type="component" value="Unassembled WGS sequence"/>
</dbReference>
<dbReference type="PANTHER" id="PTHR37422">
    <property type="entry name" value="TEICHURONIC ACID BIOSYNTHESIS PROTEIN TUAE"/>
    <property type="match status" value="1"/>
</dbReference>
<feature type="transmembrane region" description="Helical" evidence="5">
    <location>
        <begin position="460"/>
        <end position="478"/>
    </location>
</feature>
<accession>A0A1M6GBI6</accession>
<evidence type="ECO:0000256" key="1">
    <source>
        <dbReference type="ARBA" id="ARBA00004141"/>
    </source>
</evidence>
<feature type="transmembrane region" description="Helical" evidence="5">
    <location>
        <begin position="12"/>
        <end position="31"/>
    </location>
</feature>
<gene>
    <name evidence="7" type="ORF">SAMN05444350_114105</name>
</gene>
<feature type="transmembrane region" description="Helical" evidence="5">
    <location>
        <begin position="89"/>
        <end position="107"/>
    </location>
</feature>
<feature type="transmembrane region" description="Helical" evidence="5">
    <location>
        <begin position="225"/>
        <end position="249"/>
    </location>
</feature>
<protein>
    <submittedName>
        <fullName evidence="7">O-Antigen ligase</fullName>
    </submittedName>
</protein>
<dbReference type="GeneID" id="92712602"/>
<dbReference type="EMBL" id="FQZN01000014">
    <property type="protein sequence ID" value="SHJ07267.1"/>
    <property type="molecule type" value="Genomic_DNA"/>
</dbReference>
<reference evidence="8" key="1">
    <citation type="submission" date="2016-11" db="EMBL/GenBank/DDBJ databases">
        <authorList>
            <person name="Varghese N."/>
            <person name="Submissions S."/>
        </authorList>
    </citation>
    <scope>NUCLEOTIDE SEQUENCE [LARGE SCALE GENOMIC DNA]</scope>
    <source>
        <strain evidence="8">DSM 26884</strain>
    </source>
</reference>
<dbReference type="Pfam" id="PF04932">
    <property type="entry name" value="Wzy_C"/>
    <property type="match status" value="1"/>
</dbReference>
<feature type="transmembrane region" description="Helical" evidence="5">
    <location>
        <begin position="63"/>
        <end position="82"/>
    </location>
</feature>
<dbReference type="PANTHER" id="PTHR37422:SF13">
    <property type="entry name" value="LIPOPOLYSACCHARIDE BIOSYNTHESIS PROTEIN PA4999-RELATED"/>
    <property type="match status" value="1"/>
</dbReference>
<dbReference type="GO" id="GO:0016020">
    <property type="term" value="C:membrane"/>
    <property type="evidence" value="ECO:0007669"/>
    <property type="project" value="UniProtKB-SubCell"/>
</dbReference>
<feature type="transmembrane region" description="Helical" evidence="5">
    <location>
        <begin position="119"/>
        <end position="137"/>
    </location>
</feature>
<dbReference type="eggNOG" id="COG3307">
    <property type="taxonomic scope" value="Bacteria"/>
</dbReference>
<sequence>MAYNSQNPTYELPPKALTFLLLAVGLVTIVISIITQKLLIAAAVISLPLVVIIFVYGSRSPRFGFFLYATYSYFFTAIMRYSRQEGLSVVLDILLVYMLITIFFSVIRKESNIKLSNAINVLTVSYIAWMIFILVQLANPGIRAEGVTLGIRSWILGTFVLYIVSSLFADTPKTLKAGLILFGMFTFIAFLKLLYQKFRWFDAAETEWLMQNSWYTHILSSGIRYFSIFSDAGNFGAHMGIITIVYSIIGFRTHERWLSIFYVSVGVMGAIGMLMSGTRGAIIIPFGGLVLYCLVCKNIKVMIVSVLTGAAMFAFFAFTDIGDDNSVIRRMRTAFRPSEDDSYNVRVENRRIIAEYLVRHPWGTGLERGVPRITRTDEGELIKEDTVPPDSYYVKIWMQTGIIGLILYIAIYTIVLIRCCYIIMFRIRNQELLHTLAALLCGVFGVWLNGYVGEGMGQPPTNFIIVAALAFVLNGPYIDKQITQQKIK</sequence>
<proteinExistence type="predicted"/>
<organism evidence="7 8">
    <name type="scientific">Bacteroides stercorirosoris</name>
    <dbReference type="NCBI Taxonomy" id="871324"/>
    <lineage>
        <taxon>Bacteria</taxon>
        <taxon>Pseudomonadati</taxon>
        <taxon>Bacteroidota</taxon>
        <taxon>Bacteroidia</taxon>
        <taxon>Bacteroidales</taxon>
        <taxon>Bacteroidaceae</taxon>
        <taxon>Bacteroides</taxon>
    </lineage>
</organism>
<evidence type="ECO:0000313" key="8">
    <source>
        <dbReference type="Proteomes" id="UP000184192"/>
    </source>
</evidence>
<feature type="transmembrane region" description="Helical" evidence="5">
    <location>
        <begin position="149"/>
        <end position="169"/>
    </location>
</feature>
<keyword evidence="3 5" id="KW-1133">Transmembrane helix</keyword>
<dbReference type="InterPro" id="IPR051533">
    <property type="entry name" value="WaaL-like"/>
</dbReference>
<keyword evidence="7" id="KW-0436">Ligase</keyword>
<keyword evidence="4 5" id="KW-0472">Membrane</keyword>
<evidence type="ECO:0000313" key="7">
    <source>
        <dbReference type="EMBL" id="SHJ07267.1"/>
    </source>
</evidence>
<feature type="transmembrane region" description="Helical" evidence="5">
    <location>
        <begin position="301"/>
        <end position="319"/>
    </location>
</feature>
<feature type="transmembrane region" description="Helical" evidence="5">
    <location>
        <begin position="396"/>
        <end position="420"/>
    </location>
</feature>
<evidence type="ECO:0000256" key="5">
    <source>
        <dbReference type="SAM" id="Phobius"/>
    </source>
</evidence>
<dbReference type="InterPro" id="IPR007016">
    <property type="entry name" value="O-antigen_ligase-rel_domated"/>
</dbReference>
<feature type="transmembrane region" description="Helical" evidence="5">
    <location>
        <begin position="432"/>
        <end position="448"/>
    </location>
</feature>
<dbReference type="AlphaFoldDB" id="A0A1M6GBI6"/>
<feature type="transmembrane region" description="Helical" evidence="5">
    <location>
        <begin position="261"/>
        <end position="294"/>
    </location>
</feature>
<evidence type="ECO:0000259" key="6">
    <source>
        <dbReference type="Pfam" id="PF04932"/>
    </source>
</evidence>
<evidence type="ECO:0000256" key="2">
    <source>
        <dbReference type="ARBA" id="ARBA00022692"/>
    </source>
</evidence>
<evidence type="ECO:0000256" key="3">
    <source>
        <dbReference type="ARBA" id="ARBA00022989"/>
    </source>
</evidence>
<feature type="transmembrane region" description="Helical" evidence="5">
    <location>
        <begin position="175"/>
        <end position="195"/>
    </location>
</feature>
<name>A0A1M6GBI6_9BACE</name>
<keyword evidence="2 5" id="KW-0812">Transmembrane</keyword>
<feature type="domain" description="O-antigen ligase-related" evidence="6">
    <location>
        <begin position="267"/>
        <end position="409"/>
    </location>
</feature>
<comment type="subcellular location">
    <subcellularLocation>
        <location evidence="1">Membrane</location>
        <topology evidence="1">Multi-pass membrane protein</topology>
    </subcellularLocation>
</comment>